<protein>
    <recommendedName>
        <fullName evidence="4">Coth protein-domain-containing protein</fullName>
    </recommendedName>
</protein>
<dbReference type="Proteomes" id="UP000612746">
    <property type="component" value="Unassembled WGS sequence"/>
</dbReference>
<name>A0A8H7PWX2_9FUNG</name>
<dbReference type="Gene3D" id="2.60.40.10">
    <property type="entry name" value="Immunoglobulins"/>
    <property type="match status" value="1"/>
</dbReference>
<reference evidence="2" key="1">
    <citation type="submission" date="2020-12" db="EMBL/GenBank/DDBJ databases">
        <title>Metabolic potential, ecology and presence of endohyphal bacteria is reflected in genomic diversity of Mucoromycotina.</title>
        <authorList>
            <person name="Muszewska A."/>
            <person name="Okrasinska A."/>
            <person name="Steczkiewicz K."/>
            <person name="Drgas O."/>
            <person name="Orlowska M."/>
            <person name="Perlinska-Lenart U."/>
            <person name="Aleksandrzak-Piekarczyk T."/>
            <person name="Szatraj K."/>
            <person name="Zielenkiewicz U."/>
            <person name="Pilsyk S."/>
            <person name="Malc E."/>
            <person name="Mieczkowski P."/>
            <person name="Kruszewska J.S."/>
            <person name="Biernat P."/>
            <person name="Pawlowska J."/>
        </authorList>
    </citation>
    <scope>NUCLEOTIDE SEQUENCE</scope>
    <source>
        <strain evidence="2">WA0000051536</strain>
    </source>
</reference>
<proteinExistence type="predicted"/>
<evidence type="ECO:0000313" key="2">
    <source>
        <dbReference type="EMBL" id="KAG2181758.1"/>
    </source>
</evidence>
<feature type="chain" id="PRO_5034915991" description="Coth protein-domain-containing protein" evidence="1">
    <location>
        <begin position="17"/>
        <end position="602"/>
    </location>
</feature>
<accession>A0A8H7PWX2</accession>
<dbReference type="EMBL" id="JAEPRA010000008">
    <property type="protein sequence ID" value="KAG2181758.1"/>
    <property type="molecule type" value="Genomic_DNA"/>
</dbReference>
<keyword evidence="3" id="KW-1185">Reference proteome</keyword>
<organism evidence="2 3">
    <name type="scientific">Umbelopsis vinacea</name>
    <dbReference type="NCBI Taxonomy" id="44442"/>
    <lineage>
        <taxon>Eukaryota</taxon>
        <taxon>Fungi</taxon>
        <taxon>Fungi incertae sedis</taxon>
        <taxon>Mucoromycota</taxon>
        <taxon>Mucoromycotina</taxon>
        <taxon>Umbelopsidomycetes</taxon>
        <taxon>Umbelopsidales</taxon>
        <taxon>Umbelopsidaceae</taxon>
        <taxon>Umbelopsis</taxon>
    </lineage>
</organism>
<keyword evidence="1" id="KW-0732">Signal</keyword>
<dbReference type="OrthoDB" id="2387105at2759"/>
<dbReference type="PANTHER" id="PTHR40050:SF1">
    <property type="entry name" value="INNER SPORE COAT PROTEIN H"/>
    <property type="match status" value="1"/>
</dbReference>
<evidence type="ECO:0000313" key="3">
    <source>
        <dbReference type="Proteomes" id="UP000612746"/>
    </source>
</evidence>
<gene>
    <name evidence="2" type="ORF">INT44_008573</name>
</gene>
<dbReference type="InterPro" id="IPR014867">
    <property type="entry name" value="Spore_coat_CotH_CotH2/3/7"/>
</dbReference>
<dbReference type="InterPro" id="IPR013783">
    <property type="entry name" value="Ig-like_fold"/>
</dbReference>
<dbReference type="PANTHER" id="PTHR40050">
    <property type="entry name" value="INNER SPORE COAT PROTEIN H"/>
    <property type="match status" value="1"/>
</dbReference>
<dbReference type="AlphaFoldDB" id="A0A8H7PWX2"/>
<comment type="caution">
    <text evidence="2">The sequence shown here is derived from an EMBL/GenBank/DDBJ whole genome shotgun (WGS) entry which is preliminary data.</text>
</comment>
<dbReference type="Pfam" id="PF08757">
    <property type="entry name" value="CotH"/>
    <property type="match status" value="1"/>
</dbReference>
<evidence type="ECO:0008006" key="4">
    <source>
        <dbReference type="Google" id="ProtNLM"/>
    </source>
</evidence>
<sequence length="602" mass="65415">MKTLFSLASLALAVNAATVTFRVVAPEATSVAVSIGGQSTSLNASDPDVPYYTGSANLDASASYKYVVNGQSESFDRTLDSGASKTMNDFYGREVTYANLPALPNPITSGSWSRMGSKTPAFDDNYFPTIFITGDDSQVQNLVSTVPAQKIPVKYTFIGPDEVKVFENCSFGVHHPGGKKNEAKQTWEWSLPEGQTLYGRSWMKARNMELDPTQMREKLYADILYAIGAYSNQANYVRIYINKDGYGTFNLVDDVIQYSFIDAVFYGGSAPSSNGPLYDGSTGASFDYDKETADGFSSFIPNPDSPKDATALAGPSLALKNLDVTNDAAVQNFTNTFEVDNFLRFMVMEYLTGSWDAYWMGQTNDGAYQDPKDGKWYYLPQDFDGTFGLSIPAALDFVDKSYTTWPTTYPEAVMINKLLQNPTVKTTFETYLKDITTQLFNNATLANRVLAVQERLKPEVAWDRNITQRSPGVNYHWTYQQFLENVYEPVNSAVGGDGAGQWGLLQWVAARSQVVAKEFGLTLATSPLTGSKPNVSASVATGVNTNSSIAVQATGNTVPTGSQGSQVVNAAMSAGSSFTSNTAFVVSSTVATSLIAALLMEF</sequence>
<evidence type="ECO:0000256" key="1">
    <source>
        <dbReference type="SAM" id="SignalP"/>
    </source>
</evidence>
<feature type="signal peptide" evidence="1">
    <location>
        <begin position="1"/>
        <end position="16"/>
    </location>
</feature>